<evidence type="ECO:0000313" key="3">
    <source>
        <dbReference type="Proteomes" id="UP001258017"/>
    </source>
</evidence>
<accession>A0AAD9RIK5</accession>
<protein>
    <recommendedName>
        <fullName evidence="1">MADF domain-containing protein</fullName>
    </recommendedName>
</protein>
<reference evidence="2" key="1">
    <citation type="submission" date="2021-08" db="EMBL/GenBank/DDBJ databases">
        <authorList>
            <person name="Misof B."/>
            <person name="Oliver O."/>
            <person name="Podsiadlowski L."/>
            <person name="Donath A."/>
            <person name="Peters R."/>
            <person name="Mayer C."/>
            <person name="Rust J."/>
            <person name="Gunkel S."/>
            <person name="Lesny P."/>
            <person name="Martin S."/>
            <person name="Oeyen J.P."/>
            <person name="Petersen M."/>
            <person name="Panagiotis P."/>
            <person name="Wilbrandt J."/>
            <person name="Tanja T."/>
        </authorList>
    </citation>
    <scope>NUCLEOTIDE SEQUENCE</scope>
    <source>
        <strain evidence="2">GBR_01_08_01A</strain>
        <tissue evidence="2">Thorax + abdomen</tissue>
    </source>
</reference>
<dbReference type="Pfam" id="PF10545">
    <property type="entry name" value="MADF_DNA_bdg"/>
    <property type="match status" value="1"/>
</dbReference>
<evidence type="ECO:0000313" key="2">
    <source>
        <dbReference type="EMBL" id="KAK2580359.1"/>
    </source>
</evidence>
<name>A0AAD9RIK5_9HYME</name>
<sequence>MPNAGALPSSSLAQHEQTRAYTTTHEAIYSREENWSGPHRWLLTFDKGSQHPFLQVGTGLRGFKDMSSADCGYTHDFLTEFIQLYRALPCLWQVRCKGYKDRLLRNRAYDVLAQKLREVNESADRDTVIRKINTLRTAFRREYKKVLRSQYTVEEPQEQYKPSLWYYDLLKFVTEQNDEELGMKNEESSDENVGLALSTDETTPIQTNIEKIEPPSPVPSRSNTPSNFRPVILQTEGSYGLEYSLPTMMDLPSSKKRKHTAACVRDRCTDTQPAYTDISPKQIVGCPVEEDLKTFGLYVASKLKKSTERQCIIAERIIAEVLLRANFGTLDENTTLTEKSSSHCCLVMSDR</sequence>
<dbReference type="PROSITE" id="PS51029">
    <property type="entry name" value="MADF"/>
    <property type="match status" value="1"/>
</dbReference>
<dbReference type="PANTHER" id="PTHR21505:SF8">
    <property type="entry name" value="DPT-YFP REPRESSOR BY OVEREXPRESSION, ISOFORM D-RELATED"/>
    <property type="match status" value="1"/>
</dbReference>
<organism evidence="2 3">
    <name type="scientific">Odynerus spinipes</name>
    <dbReference type="NCBI Taxonomy" id="1348599"/>
    <lineage>
        <taxon>Eukaryota</taxon>
        <taxon>Metazoa</taxon>
        <taxon>Ecdysozoa</taxon>
        <taxon>Arthropoda</taxon>
        <taxon>Hexapoda</taxon>
        <taxon>Insecta</taxon>
        <taxon>Pterygota</taxon>
        <taxon>Neoptera</taxon>
        <taxon>Endopterygota</taxon>
        <taxon>Hymenoptera</taxon>
        <taxon>Apocrita</taxon>
        <taxon>Aculeata</taxon>
        <taxon>Vespoidea</taxon>
        <taxon>Vespidae</taxon>
        <taxon>Eumeninae</taxon>
        <taxon>Odynerus</taxon>
    </lineage>
</organism>
<evidence type="ECO:0000259" key="1">
    <source>
        <dbReference type="PROSITE" id="PS51029"/>
    </source>
</evidence>
<feature type="domain" description="MADF" evidence="1">
    <location>
        <begin position="80"/>
        <end position="178"/>
    </location>
</feature>
<dbReference type="SMART" id="SM00595">
    <property type="entry name" value="MADF"/>
    <property type="match status" value="1"/>
</dbReference>
<dbReference type="Proteomes" id="UP001258017">
    <property type="component" value="Unassembled WGS sequence"/>
</dbReference>
<dbReference type="EMBL" id="JAIFRP010000058">
    <property type="protein sequence ID" value="KAK2580359.1"/>
    <property type="molecule type" value="Genomic_DNA"/>
</dbReference>
<dbReference type="PANTHER" id="PTHR21505">
    <property type="entry name" value="MADF DOMAIN-CONTAINING PROTEIN-RELATED"/>
    <property type="match status" value="1"/>
</dbReference>
<reference evidence="2" key="2">
    <citation type="journal article" date="2023" name="Commun. Biol.">
        <title>Intrasexual cuticular hydrocarbon dimorphism in a wasp sheds light on hydrocarbon biosynthesis genes in Hymenoptera.</title>
        <authorList>
            <person name="Moris V.C."/>
            <person name="Podsiadlowski L."/>
            <person name="Martin S."/>
            <person name="Oeyen J.P."/>
            <person name="Donath A."/>
            <person name="Petersen M."/>
            <person name="Wilbrandt J."/>
            <person name="Misof B."/>
            <person name="Liedtke D."/>
            <person name="Thamm M."/>
            <person name="Scheiner R."/>
            <person name="Schmitt T."/>
            <person name="Niehuis O."/>
        </authorList>
    </citation>
    <scope>NUCLEOTIDE SEQUENCE</scope>
    <source>
        <strain evidence="2">GBR_01_08_01A</strain>
    </source>
</reference>
<gene>
    <name evidence="2" type="ORF">KPH14_010603</name>
</gene>
<proteinExistence type="predicted"/>
<dbReference type="AlphaFoldDB" id="A0AAD9RIK5"/>
<dbReference type="InterPro" id="IPR006578">
    <property type="entry name" value="MADF-dom"/>
</dbReference>
<comment type="caution">
    <text evidence="2">The sequence shown here is derived from an EMBL/GenBank/DDBJ whole genome shotgun (WGS) entry which is preliminary data.</text>
</comment>
<keyword evidence="3" id="KW-1185">Reference proteome</keyword>